<dbReference type="InterPro" id="IPR032675">
    <property type="entry name" value="LRR_dom_sf"/>
</dbReference>
<evidence type="ECO:0000256" key="5">
    <source>
        <dbReference type="ARBA" id="ARBA00022737"/>
    </source>
</evidence>
<dbReference type="GO" id="GO:0016973">
    <property type="term" value="P:poly(A)+ mRNA export from nucleus"/>
    <property type="evidence" value="ECO:0007669"/>
    <property type="project" value="TreeGrafter"/>
</dbReference>
<evidence type="ECO:0000313" key="11">
    <source>
        <dbReference type="Proteomes" id="UP000095287"/>
    </source>
</evidence>
<dbReference type="Gene3D" id="3.80.10.10">
    <property type="entry name" value="Ribonuclease Inhibitor"/>
    <property type="match status" value="1"/>
</dbReference>
<feature type="compositionally biased region" description="Basic and acidic residues" evidence="8">
    <location>
        <begin position="46"/>
        <end position="56"/>
    </location>
</feature>
<evidence type="ECO:0000256" key="6">
    <source>
        <dbReference type="ARBA" id="ARBA00022816"/>
    </source>
</evidence>
<keyword evidence="6" id="KW-0509">mRNA transport</keyword>
<dbReference type="GO" id="GO:0005634">
    <property type="term" value="C:nucleus"/>
    <property type="evidence" value="ECO:0007669"/>
    <property type="project" value="UniProtKB-SubCell"/>
</dbReference>
<organism evidence="11 12">
    <name type="scientific">Steinernema glaseri</name>
    <dbReference type="NCBI Taxonomy" id="37863"/>
    <lineage>
        <taxon>Eukaryota</taxon>
        <taxon>Metazoa</taxon>
        <taxon>Ecdysozoa</taxon>
        <taxon>Nematoda</taxon>
        <taxon>Chromadorea</taxon>
        <taxon>Rhabditida</taxon>
        <taxon>Tylenchina</taxon>
        <taxon>Panagrolaimomorpha</taxon>
        <taxon>Strongyloidoidea</taxon>
        <taxon>Steinernematidae</taxon>
        <taxon>Steinernema</taxon>
    </lineage>
</organism>
<keyword evidence="7" id="KW-0539">Nucleus</keyword>
<comment type="similarity">
    <text evidence="2">Belongs to the NXF family.</text>
</comment>
<dbReference type="CDD" id="cd14342">
    <property type="entry name" value="UBA_TAP-C"/>
    <property type="match status" value="1"/>
</dbReference>
<dbReference type="InterPro" id="IPR005637">
    <property type="entry name" value="TAP_C_dom"/>
</dbReference>
<dbReference type="InterPro" id="IPR032710">
    <property type="entry name" value="NTF2-like_dom_sf"/>
</dbReference>
<keyword evidence="3" id="KW-0813">Transport</keyword>
<dbReference type="Gene3D" id="3.30.70.330">
    <property type="match status" value="1"/>
</dbReference>
<evidence type="ECO:0000256" key="3">
    <source>
        <dbReference type="ARBA" id="ARBA00022448"/>
    </source>
</evidence>
<feature type="domain" description="NTF2" evidence="9">
    <location>
        <begin position="347"/>
        <end position="509"/>
    </location>
</feature>
<evidence type="ECO:0000313" key="12">
    <source>
        <dbReference type="WBParaSite" id="L893_g33769.t1"/>
    </source>
</evidence>
<dbReference type="FunFam" id="3.80.10.10:FF:000384">
    <property type="entry name" value="Nuclear RNA export factor 1"/>
    <property type="match status" value="1"/>
</dbReference>
<dbReference type="Proteomes" id="UP000095287">
    <property type="component" value="Unplaced"/>
</dbReference>
<dbReference type="InterPro" id="IPR030217">
    <property type="entry name" value="NXF_fam"/>
</dbReference>
<protein>
    <submittedName>
        <fullName evidence="12">Nuclear RNA export factor 1</fullName>
    </submittedName>
</protein>
<reference evidence="12" key="1">
    <citation type="submission" date="2016-11" db="UniProtKB">
        <authorList>
            <consortium name="WormBaseParasite"/>
        </authorList>
    </citation>
    <scope>IDENTIFICATION</scope>
</reference>
<evidence type="ECO:0000256" key="1">
    <source>
        <dbReference type="ARBA" id="ARBA00004123"/>
    </source>
</evidence>
<keyword evidence="4" id="KW-0433">Leucine-rich repeat</keyword>
<dbReference type="InterPro" id="IPR001611">
    <property type="entry name" value="Leu-rich_rpt"/>
</dbReference>
<dbReference type="PROSITE" id="PS51450">
    <property type="entry name" value="LRR"/>
    <property type="match status" value="1"/>
</dbReference>
<evidence type="ECO:0000256" key="8">
    <source>
        <dbReference type="SAM" id="MobiDB-lite"/>
    </source>
</evidence>
<dbReference type="PROSITE" id="PS51281">
    <property type="entry name" value="TAP_C"/>
    <property type="match status" value="1"/>
</dbReference>
<feature type="domain" description="TAP-C" evidence="10">
    <location>
        <begin position="555"/>
        <end position="606"/>
    </location>
</feature>
<keyword evidence="5" id="KW-0677">Repeat</keyword>
<evidence type="ECO:0000256" key="2">
    <source>
        <dbReference type="ARBA" id="ARBA00009285"/>
    </source>
</evidence>
<name>A0A1I8A8L5_9BILA</name>
<dbReference type="InterPro" id="IPR057125">
    <property type="entry name" value="NXF1/2/3/5-like_LRR"/>
</dbReference>
<dbReference type="FunFam" id="1.10.8.10:FF:000018">
    <property type="entry name" value="Nuclear RNA export factor 1"/>
    <property type="match status" value="1"/>
</dbReference>
<feature type="region of interest" description="Disordered" evidence="8">
    <location>
        <begin position="27"/>
        <end position="61"/>
    </location>
</feature>
<dbReference type="SUPFAM" id="SSF54427">
    <property type="entry name" value="NTF2-like"/>
    <property type="match status" value="1"/>
</dbReference>
<evidence type="ECO:0000259" key="9">
    <source>
        <dbReference type="PROSITE" id="PS50177"/>
    </source>
</evidence>
<dbReference type="InterPro" id="IPR018222">
    <property type="entry name" value="Nuclear_transport_factor_2_euk"/>
</dbReference>
<feature type="compositionally biased region" description="Low complexity" evidence="8">
    <location>
        <begin position="33"/>
        <end position="43"/>
    </location>
</feature>
<dbReference type="GO" id="GO:0003723">
    <property type="term" value="F:RNA binding"/>
    <property type="evidence" value="ECO:0007669"/>
    <property type="project" value="TreeGrafter"/>
</dbReference>
<keyword evidence="11" id="KW-1185">Reference proteome</keyword>
<dbReference type="SUPFAM" id="SSF46934">
    <property type="entry name" value="UBA-like"/>
    <property type="match status" value="1"/>
</dbReference>
<dbReference type="PANTHER" id="PTHR10662:SF22">
    <property type="entry name" value="NUCLEAR RNA EXPORT FACTOR 1"/>
    <property type="match status" value="1"/>
</dbReference>
<dbReference type="InterPro" id="IPR012677">
    <property type="entry name" value="Nucleotide-bd_a/b_plait_sf"/>
</dbReference>
<dbReference type="Pfam" id="PF24048">
    <property type="entry name" value="LRR_NXF1-5"/>
    <property type="match status" value="1"/>
</dbReference>
<dbReference type="Pfam" id="PF22602">
    <property type="entry name" value="NXF_NTF2"/>
    <property type="match status" value="1"/>
</dbReference>
<accession>A0A1I8A8L5</accession>
<evidence type="ECO:0000259" key="10">
    <source>
        <dbReference type="PROSITE" id="PS51281"/>
    </source>
</evidence>
<evidence type="ECO:0000256" key="7">
    <source>
        <dbReference type="ARBA" id="ARBA00023242"/>
    </source>
</evidence>
<dbReference type="InterPro" id="IPR002075">
    <property type="entry name" value="NTF2_dom"/>
</dbReference>
<dbReference type="SUPFAM" id="SSF52058">
    <property type="entry name" value="L domain-like"/>
    <property type="match status" value="1"/>
</dbReference>
<sequence length="606" mass="70013">MSNPNFSRKVPFQDAKVRSITKRLSRIPRFVGQQQSQNKNSSSPRQRRDQRREQNEARIQGGNVRNKEPVFLIKFMRAGRIAPDSIYKAVSQRMVNFRPYLIGPDKRQNLVLYVTDEETAEALQGFSKRLCDPANSNFRITIIKNKTYAPWNKIPAQNVEIIKRALQRRFNEANLSLDLTDFSKDELFTSSNLIVSLARNDVMIAVADIIDEHYGSIKALSLKNNGIKKLDYVANLIYRAPKVRMLDLSNNHIEHQSDLKKLKGWNVETLFMENCPIATQFTTSYAYVNAVHEVFPTVTCLDGVAVTRAIDITERRAAPRRKEEREPLVRELPPLRGSFLPNSVEQTLTKFAMEYFSFYDGENGKKTRQKLFDAYDEDATFTYVQENMYDGERRPKYPDPVACEYYRKNSHNVLYEDKWTRYREKIVRQGRMAIAAELSQMPLTTHIKDSFVLDVFSIANFVGFNIQGLFRDGTEAFKEDGRMNYFSRTFIVLPREEGKIVVVNDQLTVSAISDSTRTRYKNLLTKVIVSEQATEPAPVPSVPQAHAGYDRNDPNIQEQMVAEFCRQSGLKPEWSRKCLEEFEWNYEAAGNRFLELKDQIPAEAFQ</sequence>
<dbReference type="PANTHER" id="PTHR10662">
    <property type="entry name" value="NUCLEAR RNA EXPORT FACTOR"/>
    <property type="match status" value="1"/>
</dbReference>
<comment type="subcellular location">
    <subcellularLocation>
        <location evidence="1">Nucleus</location>
    </subcellularLocation>
</comment>
<dbReference type="Gene3D" id="3.10.450.50">
    <property type="match status" value="1"/>
</dbReference>
<dbReference type="SMART" id="SM00804">
    <property type="entry name" value="TAP_C"/>
    <property type="match status" value="1"/>
</dbReference>
<dbReference type="WBParaSite" id="L893_g33769.t1">
    <property type="protein sequence ID" value="L893_g33769.t1"/>
    <property type="gene ID" value="L893_g33769"/>
</dbReference>
<evidence type="ECO:0000256" key="4">
    <source>
        <dbReference type="ARBA" id="ARBA00022614"/>
    </source>
</evidence>
<dbReference type="Gene3D" id="1.10.8.10">
    <property type="entry name" value="DNA helicase RuvA subunit, C-terminal domain"/>
    <property type="match status" value="1"/>
</dbReference>
<dbReference type="Pfam" id="PF03943">
    <property type="entry name" value="TAP_C"/>
    <property type="match status" value="1"/>
</dbReference>
<dbReference type="InterPro" id="IPR009060">
    <property type="entry name" value="UBA-like_sf"/>
</dbReference>
<dbReference type="PROSITE" id="PS50177">
    <property type="entry name" value="NTF2_DOMAIN"/>
    <property type="match status" value="1"/>
</dbReference>
<proteinExistence type="inferred from homology"/>
<dbReference type="AlphaFoldDB" id="A0A1I8A8L5"/>